<dbReference type="EMBL" id="DVOB01000058">
    <property type="protein sequence ID" value="HIU95583.1"/>
    <property type="molecule type" value="Genomic_DNA"/>
</dbReference>
<feature type="chain" id="PRO_5038997765" description="DUF4878 domain-containing protein" evidence="1">
    <location>
        <begin position="20"/>
        <end position="196"/>
    </location>
</feature>
<organism evidence="2 3">
    <name type="scientific">Candidatus Allocopromorpha excrementipullorum</name>
    <dbReference type="NCBI Taxonomy" id="2840743"/>
    <lineage>
        <taxon>Bacteria</taxon>
        <taxon>Bacillati</taxon>
        <taxon>Bacillota</taxon>
        <taxon>Clostridia</taxon>
        <taxon>Eubacteriales</taxon>
        <taxon>Eubacteriaceae</taxon>
        <taxon>Eubacteriaceae incertae sedis</taxon>
        <taxon>Candidatus Allocopromorpha</taxon>
    </lineage>
</organism>
<dbReference type="SUPFAM" id="SSF54427">
    <property type="entry name" value="NTF2-like"/>
    <property type="match status" value="1"/>
</dbReference>
<comment type="caution">
    <text evidence="2">The sequence shown here is derived from an EMBL/GenBank/DDBJ whole genome shotgun (WGS) entry which is preliminary data.</text>
</comment>
<name>A0A9D1N6H4_9FIRM</name>
<reference evidence="2" key="1">
    <citation type="submission" date="2020-10" db="EMBL/GenBank/DDBJ databases">
        <authorList>
            <person name="Gilroy R."/>
        </authorList>
    </citation>
    <scope>NUCLEOTIDE SEQUENCE</scope>
    <source>
        <strain evidence="2">ChiSjej4B22-8349</strain>
    </source>
</reference>
<sequence length="196" mass="21839">MYFVMKIIATVVISVMMQAGTESIVATTPREAVLDFMEGLENRDTYVMEKYMDDSYVNFITNVQGDEAVVERMNDALFSGFTYKIEDMAVKNDVAVAKVTITSCDFSGVLDAYNTVSYQYVVDNLYTDDIADKDWLNAQCLELYVEQVEEAAAVGATMETTVFIPMVDDGFYGWNIIMTDGLMSSVLGNLQIPTGQ</sequence>
<evidence type="ECO:0008006" key="4">
    <source>
        <dbReference type="Google" id="ProtNLM"/>
    </source>
</evidence>
<dbReference type="InterPro" id="IPR032710">
    <property type="entry name" value="NTF2-like_dom_sf"/>
</dbReference>
<evidence type="ECO:0000313" key="2">
    <source>
        <dbReference type="EMBL" id="HIU95583.1"/>
    </source>
</evidence>
<dbReference type="AlphaFoldDB" id="A0A9D1N6H4"/>
<dbReference type="Proteomes" id="UP000824130">
    <property type="component" value="Unassembled WGS sequence"/>
</dbReference>
<accession>A0A9D1N6H4</accession>
<protein>
    <recommendedName>
        <fullName evidence="4">DUF4878 domain-containing protein</fullName>
    </recommendedName>
</protein>
<evidence type="ECO:0000256" key="1">
    <source>
        <dbReference type="SAM" id="SignalP"/>
    </source>
</evidence>
<evidence type="ECO:0000313" key="3">
    <source>
        <dbReference type="Proteomes" id="UP000824130"/>
    </source>
</evidence>
<dbReference type="Gene3D" id="3.10.450.50">
    <property type="match status" value="1"/>
</dbReference>
<proteinExistence type="predicted"/>
<gene>
    <name evidence="2" type="ORF">IAD25_02600</name>
</gene>
<feature type="signal peptide" evidence="1">
    <location>
        <begin position="1"/>
        <end position="19"/>
    </location>
</feature>
<reference evidence="2" key="2">
    <citation type="journal article" date="2021" name="PeerJ">
        <title>Extensive microbial diversity within the chicken gut microbiome revealed by metagenomics and culture.</title>
        <authorList>
            <person name="Gilroy R."/>
            <person name="Ravi A."/>
            <person name="Getino M."/>
            <person name="Pursley I."/>
            <person name="Horton D.L."/>
            <person name="Alikhan N.F."/>
            <person name="Baker D."/>
            <person name="Gharbi K."/>
            <person name="Hall N."/>
            <person name="Watson M."/>
            <person name="Adriaenssens E.M."/>
            <person name="Foster-Nyarko E."/>
            <person name="Jarju S."/>
            <person name="Secka A."/>
            <person name="Antonio M."/>
            <person name="Oren A."/>
            <person name="Chaudhuri R.R."/>
            <person name="La Ragione R."/>
            <person name="Hildebrand F."/>
            <person name="Pallen M.J."/>
        </authorList>
    </citation>
    <scope>NUCLEOTIDE SEQUENCE</scope>
    <source>
        <strain evidence="2">ChiSjej4B22-8349</strain>
    </source>
</reference>
<keyword evidence="1" id="KW-0732">Signal</keyword>